<evidence type="ECO:0000256" key="10">
    <source>
        <dbReference type="SAM" id="Phobius"/>
    </source>
</evidence>
<keyword evidence="10" id="KW-0812">Transmembrane</keyword>
<feature type="domain" description="Signal transduction histidine kinase subgroup 3 dimerisation and phosphoacceptor" evidence="12">
    <location>
        <begin position="454"/>
        <end position="519"/>
    </location>
</feature>
<evidence type="ECO:0000256" key="1">
    <source>
        <dbReference type="ARBA" id="ARBA00000085"/>
    </source>
</evidence>
<reference evidence="13 15" key="2">
    <citation type="submission" date="2024-08" db="EMBL/GenBank/DDBJ databases">
        <title>Genome mining of Saccharopolyspora cebuensis PGLac3 from Nigerian medicinal plant.</title>
        <authorList>
            <person name="Ezeobiora C.E."/>
            <person name="Igbokwe N.H."/>
            <person name="Amin D.H."/>
            <person name="Mendie U.E."/>
        </authorList>
    </citation>
    <scope>NUCLEOTIDE SEQUENCE [LARGE SCALE GENOMIC DNA]</scope>
    <source>
        <strain evidence="13 15">PGLac3</strain>
    </source>
</reference>
<feature type="transmembrane region" description="Helical" evidence="10">
    <location>
        <begin position="31"/>
        <end position="49"/>
    </location>
</feature>
<dbReference type="GO" id="GO:0046983">
    <property type="term" value="F:protein dimerization activity"/>
    <property type="evidence" value="ECO:0007669"/>
    <property type="project" value="InterPro"/>
</dbReference>
<dbReference type="SUPFAM" id="SSF55874">
    <property type="entry name" value="ATPase domain of HSP90 chaperone/DNA topoisomerase II/histidine kinase"/>
    <property type="match status" value="1"/>
</dbReference>
<keyword evidence="4" id="KW-0808">Transferase</keyword>
<keyword evidence="15" id="KW-1185">Reference proteome</keyword>
<gene>
    <name evidence="13" type="ORF">AB8O55_00035</name>
</gene>
<evidence type="ECO:0000256" key="9">
    <source>
        <dbReference type="SAM" id="MobiDB-lite"/>
    </source>
</evidence>
<keyword evidence="5" id="KW-0547">Nucleotide-binding</keyword>
<keyword evidence="10" id="KW-1133">Transmembrane helix</keyword>
<feature type="transmembrane region" description="Helical" evidence="10">
    <location>
        <begin position="408"/>
        <end position="427"/>
    </location>
</feature>
<name>A0A481XXT8_9PSEU</name>
<dbReference type="GO" id="GO:0016020">
    <property type="term" value="C:membrane"/>
    <property type="evidence" value="ECO:0007669"/>
    <property type="project" value="InterPro"/>
</dbReference>
<dbReference type="Pfam" id="PF02518">
    <property type="entry name" value="HATPase_c"/>
    <property type="match status" value="1"/>
</dbReference>
<dbReference type="PANTHER" id="PTHR24421">
    <property type="entry name" value="NITRATE/NITRITE SENSOR PROTEIN NARX-RELATED"/>
    <property type="match status" value="1"/>
</dbReference>
<protein>
    <recommendedName>
        <fullName evidence="2">histidine kinase</fullName>
        <ecNumber evidence="2">2.7.13.3</ecNumber>
    </recommendedName>
</protein>
<evidence type="ECO:0000256" key="7">
    <source>
        <dbReference type="ARBA" id="ARBA00022840"/>
    </source>
</evidence>
<dbReference type="InterPro" id="IPR003594">
    <property type="entry name" value="HATPase_dom"/>
</dbReference>
<evidence type="ECO:0000313" key="15">
    <source>
        <dbReference type="Proteomes" id="UP001564626"/>
    </source>
</evidence>
<keyword evidence="8" id="KW-0902">Two-component regulatory system</keyword>
<sequence>MTSGAAAPRERSTTAGVRRWRPGALRFAPRHWLVVGLLAHAGLVGVLLVPRGMWGAAAVLALAEALPVLWARRYPVLALSAHLAVKPLTYLWRMPVGELAWLVLVHSVGRYRRPRVALPVLAGTALLVPVLLAACFPAHAITTGVLVGLVQLVAAWALGFGTRLADEREQRARRDGERERLHRSLAAERATIGAELHEIVEKQVRRILAGTTELRRGRPPGAEPLRGLHQECGAALSSLRCMLGLLRTDVPDAPAPRPERRRVERPPGSPHDDVLVVLGAVVTAVVLHLSAPPGLAADALVISTLFALPSTPHLPDTAIGLALVLLQILPLGWRNRFPVTALLVTTAGVALGPAAAANSVVGHLCWFALAYSVGARGLPRSVPAVGAAVLAWMAGSAFLAGAGDQAVAGSQLYGALLVGGLAVAGNVHRRIRAARQSAERAEQDHRIHEELRRERSRLACEVHDQVSHHVSGMVVQAGAARALAGSRPEGVDEALREIEDSAELALRALPRLLDVLGPEPTGPTRLDGVELEHLVRPLRDLGARVRAELAGDPRRTAGDRAELGCRVVQEAVRNVIRHAGPTATRVRVEHHPAHLLVEVADAGAVAGHHRADPGCGQGLAGLGERVELVGGRLRAGPRGSGWRVTALLPLRSGSSAGRKPEPITAAAEPEMVLGDEVSGRRRA</sequence>
<dbReference type="EMBL" id="MK423958">
    <property type="protein sequence ID" value="QBK47605.1"/>
    <property type="molecule type" value="Genomic_DNA"/>
</dbReference>
<keyword evidence="7" id="KW-0067">ATP-binding</keyword>
<dbReference type="InterPro" id="IPR050482">
    <property type="entry name" value="Sensor_HK_TwoCompSys"/>
</dbReference>
<evidence type="ECO:0000256" key="4">
    <source>
        <dbReference type="ARBA" id="ARBA00022679"/>
    </source>
</evidence>
<evidence type="ECO:0000256" key="6">
    <source>
        <dbReference type="ARBA" id="ARBA00022777"/>
    </source>
</evidence>
<dbReference type="CDD" id="cd16917">
    <property type="entry name" value="HATPase_UhpB-NarQ-NarX-like"/>
    <property type="match status" value="1"/>
</dbReference>
<organism evidence="14">
    <name type="scientific">Saccharopolyspora cebuensis</name>
    <dbReference type="NCBI Taxonomy" id="418759"/>
    <lineage>
        <taxon>Bacteria</taxon>
        <taxon>Bacillati</taxon>
        <taxon>Actinomycetota</taxon>
        <taxon>Actinomycetes</taxon>
        <taxon>Pseudonocardiales</taxon>
        <taxon>Pseudonocardiaceae</taxon>
        <taxon>Saccharopolyspora</taxon>
    </lineage>
</organism>
<evidence type="ECO:0000259" key="11">
    <source>
        <dbReference type="Pfam" id="PF02518"/>
    </source>
</evidence>
<dbReference type="Proteomes" id="UP001564626">
    <property type="component" value="Unassembled WGS sequence"/>
</dbReference>
<feature type="transmembrane region" description="Helical" evidence="10">
    <location>
        <begin position="90"/>
        <end position="109"/>
    </location>
</feature>
<keyword evidence="6 13" id="KW-0418">Kinase</keyword>
<keyword evidence="10" id="KW-0472">Membrane</keyword>
<proteinExistence type="predicted"/>
<feature type="transmembrane region" description="Helical" evidence="10">
    <location>
        <begin position="381"/>
        <end position="402"/>
    </location>
</feature>
<dbReference type="PANTHER" id="PTHR24421:SF10">
    <property type="entry name" value="NITRATE_NITRITE SENSOR PROTEIN NARQ"/>
    <property type="match status" value="1"/>
</dbReference>
<evidence type="ECO:0000313" key="14">
    <source>
        <dbReference type="EMBL" id="QBK47605.1"/>
    </source>
</evidence>
<keyword evidence="3" id="KW-0597">Phosphoprotein</keyword>
<feature type="transmembrane region" description="Helical" evidence="10">
    <location>
        <begin position="274"/>
        <end position="291"/>
    </location>
</feature>
<evidence type="ECO:0000256" key="2">
    <source>
        <dbReference type="ARBA" id="ARBA00012438"/>
    </source>
</evidence>
<dbReference type="InterPro" id="IPR011712">
    <property type="entry name" value="Sig_transdc_His_kin_sub3_dim/P"/>
</dbReference>
<dbReference type="RefSeq" id="WP_345365832.1">
    <property type="nucleotide sequence ID" value="NZ_BAABII010000016.1"/>
</dbReference>
<comment type="catalytic activity">
    <reaction evidence="1">
        <text>ATP + protein L-histidine = ADP + protein N-phospho-L-histidine.</text>
        <dbReference type="EC" id="2.7.13.3"/>
    </reaction>
</comment>
<dbReference type="EC" id="2.7.13.3" evidence="2"/>
<dbReference type="GO" id="GO:0005524">
    <property type="term" value="F:ATP binding"/>
    <property type="evidence" value="ECO:0007669"/>
    <property type="project" value="UniProtKB-KW"/>
</dbReference>
<evidence type="ECO:0000313" key="13">
    <source>
        <dbReference type="EMBL" id="MEY8037774.1"/>
    </source>
</evidence>
<dbReference type="Pfam" id="PF07730">
    <property type="entry name" value="HisKA_3"/>
    <property type="match status" value="1"/>
</dbReference>
<evidence type="ECO:0000256" key="3">
    <source>
        <dbReference type="ARBA" id="ARBA00022553"/>
    </source>
</evidence>
<evidence type="ECO:0000259" key="12">
    <source>
        <dbReference type="Pfam" id="PF07730"/>
    </source>
</evidence>
<dbReference type="InterPro" id="IPR036890">
    <property type="entry name" value="HATPase_C_sf"/>
</dbReference>
<evidence type="ECO:0000256" key="5">
    <source>
        <dbReference type="ARBA" id="ARBA00022741"/>
    </source>
</evidence>
<reference evidence="14" key="1">
    <citation type="journal article" date="2019" name="ACS Chem. Biol.">
        <title>Bioactivity-HiTES Unveils Cryptic Antibiotics Encoded in Actinomycete Bacteria.</title>
        <authorList>
            <person name="Moon K."/>
            <person name="Xu F."/>
            <person name="Zhang C."/>
            <person name="Seyedsayamdost M.R."/>
        </authorList>
    </citation>
    <scope>NUCLEOTIDE SEQUENCE</scope>
    <source>
        <strain evidence="14">DSM 45019</strain>
    </source>
</reference>
<feature type="transmembrane region" description="Helical" evidence="10">
    <location>
        <begin position="116"/>
        <end position="139"/>
    </location>
</feature>
<dbReference type="Gene3D" id="3.30.565.10">
    <property type="entry name" value="Histidine kinase-like ATPase, C-terminal domain"/>
    <property type="match status" value="1"/>
</dbReference>
<dbReference type="GO" id="GO:0000155">
    <property type="term" value="F:phosphorelay sensor kinase activity"/>
    <property type="evidence" value="ECO:0007669"/>
    <property type="project" value="InterPro"/>
</dbReference>
<feature type="transmembrane region" description="Helical" evidence="10">
    <location>
        <begin position="145"/>
        <end position="165"/>
    </location>
</feature>
<feature type="domain" description="Histidine kinase/HSP90-like ATPase" evidence="11">
    <location>
        <begin position="565"/>
        <end position="651"/>
    </location>
</feature>
<feature type="region of interest" description="Disordered" evidence="9">
    <location>
        <begin position="653"/>
        <end position="683"/>
    </location>
</feature>
<evidence type="ECO:0000256" key="8">
    <source>
        <dbReference type="ARBA" id="ARBA00023012"/>
    </source>
</evidence>
<dbReference type="Gene3D" id="1.20.5.1930">
    <property type="match status" value="1"/>
</dbReference>
<accession>A0A481XXT8</accession>
<feature type="transmembrane region" description="Helical" evidence="10">
    <location>
        <begin position="339"/>
        <end position="369"/>
    </location>
</feature>
<dbReference type="EMBL" id="JBGEHV010000001">
    <property type="protein sequence ID" value="MEY8037774.1"/>
    <property type="molecule type" value="Genomic_DNA"/>
</dbReference>
<dbReference type="AlphaFoldDB" id="A0A481XXT8"/>